<comment type="pathway">
    <text evidence="2">Lipid metabolism; fatty acid beta-oxidation.</text>
</comment>
<organism evidence="16 18">
    <name type="scientific">Acinetobacter courvalinii</name>
    <dbReference type="NCBI Taxonomy" id="280147"/>
    <lineage>
        <taxon>Bacteria</taxon>
        <taxon>Pseudomonadati</taxon>
        <taxon>Pseudomonadota</taxon>
        <taxon>Gammaproteobacteria</taxon>
        <taxon>Moraxellales</taxon>
        <taxon>Moraxellaceae</taxon>
        <taxon>Acinetobacter</taxon>
    </lineage>
</organism>
<reference evidence="17 19" key="2">
    <citation type="journal article" date="2014" name="Int. J. Syst. Evol. Microbiol.">
        <title>Complete genome sequence of Corynebacterium casei LMG S-19264T (=DSM 44701T), isolated from a smear-ripened cheese.</title>
        <authorList>
            <consortium name="US DOE Joint Genome Institute (JGI-PGF)"/>
            <person name="Walter F."/>
            <person name="Albersmeier A."/>
            <person name="Kalinowski J."/>
            <person name="Ruckert C."/>
        </authorList>
    </citation>
    <scope>NUCLEOTIDE SEQUENCE [LARGE SCALE GENOMIC DNA]</scope>
    <source>
        <strain evidence="17 19">CCM 8635</strain>
    </source>
</reference>
<evidence type="ECO:0000256" key="7">
    <source>
        <dbReference type="ARBA" id="ARBA00022630"/>
    </source>
</evidence>
<comment type="cofactor">
    <cofactor evidence="1">
        <name>FAD</name>
        <dbReference type="ChEBI" id="CHEBI:57692"/>
    </cofactor>
</comment>
<dbReference type="InterPro" id="IPR037069">
    <property type="entry name" value="AcylCoA_DH/ox_N_sf"/>
</dbReference>
<evidence type="ECO:0000313" key="16">
    <source>
        <dbReference type="EMBL" id="ENX38648.1"/>
    </source>
</evidence>
<keyword evidence="12" id="KW-1133">Transmembrane helix</keyword>
<sequence>MIVLLILLGLLIQLFVIWALFYFEASRTVGSVLAIVTAILCSVLITPWSLLLGVPIIIASIILLITPLRDALISRPAFKVLSNAMPSMSTTEREALDAGTSWWEKELFMGAPDWEKFDQYPYPVLSAEEQAFLDNEVQQLCSMLDEWQIHHQDKDLPPEVWQFIKDNGFLGLIIPKSFGGKQFTPFAQSRIMSKIASRSLTAAVSCMVPNSLGPGELLLHYGTEEQKQRYLPGLANGTEVPCFGLTSPEAGSDAGAIPDTGVVCYGQYQGQQVLGLKMNFSKRWITLAPIATVIGLAFKLYDPEGLLGDKTKVEYGITCALIPADHEGIQIGPRHNPGAPFMNGTVEGRDVFIPLDWIIGGQQNAGKGWRMLMECLGVGRGISLPALATAAGEMSYLLVGAFASVRQQFKISVGHFEGVQEATSDIASDAYMLESFRYLVTCGLNQGGTPAVMTAMAKYYATETMRKVVNHGMDVVGGRAIQLGPRNFLALTYQSIPVAITVEGANILTRSLMIFGQGSMRCHPYLFEELQLLQAEDKAAAFKEFSPLLFKHLAYTFNRAAKALAFSITGGSDEGSKQADDFSKAYYSKINRFSADFALTADMALGILAGDLKRKEMLSGRLADIHAHLFIATAILKYYEQGQRTEAEQKHAELALNKALYQVQEAFFGFYDNFPMPLAAAMVKLICFPFGRPIAAPSDQLKQEVAQLMMQEHAFREQLKQHVYYNTDANDVMGRMESTFQSLLQLQPLWNKFKKAESKDQFSGLTFEAHIANAIETGFITTAEAESLLDYNAKRYDSMLTDIFDEHLVDDLPLENPHLRNL</sequence>
<protein>
    <recommendedName>
        <fullName evidence="6">Acyl-coenzyme A dehydrogenase</fullName>
        <ecNumber evidence="4">1.3.8.7</ecNumber>
        <ecNumber evidence="5">1.3.8.8</ecNumber>
    </recommendedName>
</protein>
<dbReference type="InterPro" id="IPR015396">
    <property type="entry name" value="FadE_C"/>
</dbReference>
<comment type="catalytic activity">
    <reaction evidence="10">
        <text>a medium-chain 2,3-saturated fatty acyl-CoA + oxidized [electron-transfer flavoprotein] + H(+) = a medium-chain (2E)-enoyl-CoA + reduced [electron-transfer flavoprotein]</text>
        <dbReference type="Rhea" id="RHEA:14477"/>
        <dbReference type="Rhea" id="RHEA-COMP:10685"/>
        <dbReference type="Rhea" id="RHEA-COMP:10686"/>
        <dbReference type="ChEBI" id="CHEBI:15378"/>
        <dbReference type="ChEBI" id="CHEBI:57692"/>
        <dbReference type="ChEBI" id="CHEBI:58307"/>
        <dbReference type="ChEBI" id="CHEBI:83723"/>
        <dbReference type="ChEBI" id="CHEBI:83726"/>
        <dbReference type="EC" id="1.3.8.7"/>
    </reaction>
</comment>
<dbReference type="GO" id="GO:0004466">
    <property type="term" value="F:long-chain fatty acyl-CoA dehydrogenase activity"/>
    <property type="evidence" value="ECO:0007669"/>
    <property type="project" value="UniProtKB-EC"/>
</dbReference>
<keyword evidence="12" id="KW-0812">Transmembrane</keyword>
<dbReference type="GO" id="GO:0070991">
    <property type="term" value="F:medium-chain fatty acyl-CoA dehydrogenase activity"/>
    <property type="evidence" value="ECO:0007669"/>
    <property type="project" value="UniProtKB-EC"/>
</dbReference>
<dbReference type="InterPro" id="IPR013786">
    <property type="entry name" value="AcylCoA_DH/ox_N"/>
</dbReference>
<evidence type="ECO:0000256" key="4">
    <source>
        <dbReference type="ARBA" id="ARBA00012033"/>
    </source>
</evidence>
<dbReference type="GO" id="GO:0033539">
    <property type="term" value="P:fatty acid beta-oxidation using acyl-CoA dehydrogenase"/>
    <property type="evidence" value="ECO:0007669"/>
    <property type="project" value="InterPro"/>
</dbReference>
<dbReference type="EC" id="1.3.8.7" evidence="4"/>
<evidence type="ECO:0000256" key="10">
    <source>
        <dbReference type="ARBA" id="ARBA00047882"/>
    </source>
</evidence>
<dbReference type="Gene3D" id="1.20.140.10">
    <property type="entry name" value="Butyryl-CoA Dehydrogenase, subunit A, domain 3"/>
    <property type="match status" value="1"/>
</dbReference>
<dbReference type="Proteomes" id="UP000013200">
    <property type="component" value="Unassembled WGS sequence"/>
</dbReference>
<dbReference type="InterPro" id="IPR036250">
    <property type="entry name" value="AcylCo_DH-like_C"/>
</dbReference>
<evidence type="ECO:0000259" key="15">
    <source>
        <dbReference type="Pfam" id="PF09317"/>
    </source>
</evidence>
<keyword evidence="9" id="KW-0560">Oxidoreductase</keyword>
<dbReference type="Gene3D" id="2.40.110.10">
    <property type="entry name" value="Butyryl-CoA Dehydrogenase, subunit A, domain 2"/>
    <property type="match status" value="1"/>
</dbReference>
<evidence type="ECO:0000256" key="6">
    <source>
        <dbReference type="ARBA" id="ARBA00020144"/>
    </source>
</evidence>
<dbReference type="GO" id="GO:0050660">
    <property type="term" value="F:flavin adenine dinucleotide binding"/>
    <property type="evidence" value="ECO:0007669"/>
    <property type="project" value="InterPro"/>
</dbReference>
<proteinExistence type="inferred from homology"/>
<dbReference type="Pfam" id="PF00441">
    <property type="entry name" value="Acyl-CoA_dh_1"/>
    <property type="match status" value="1"/>
</dbReference>
<keyword evidence="18" id="KW-1185">Reference proteome</keyword>
<feature type="transmembrane region" description="Helical" evidence="12">
    <location>
        <begin position="35"/>
        <end position="65"/>
    </location>
</feature>
<evidence type="ECO:0000313" key="18">
    <source>
        <dbReference type="Proteomes" id="UP000013200"/>
    </source>
</evidence>
<feature type="domain" description="Acyl-CoA dehydrogenase C-terminal bacterial-type" evidence="15">
    <location>
        <begin position="520"/>
        <end position="804"/>
    </location>
</feature>
<evidence type="ECO:0000256" key="8">
    <source>
        <dbReference type="ARBA" id="ARBA00022827"/>
    </source>
</evidence>
<dbReference type="GeneID" id="80104358"/>
<dbReference type="Gene3D" id="1.10.540.10">
    <property type="entry name" value="Acyl-CoA dehydrogenase/oxidase, N-terminal domain"/>
    <property type="match status" value="1"/>
</dbReference>
<accession>N9PYR9</accession>
<evidence type="ECO:0000256" key="9">
    <source>
        <dbReference type="ARBA" id="ARBA00023002"/>
    </source>
</evidence>
<dbReference type="UniPathway" id="UPA00659"/>
<reference evidence="16 18" key="1">
    <citation type="submission" date="2013-02" db="EMBL/GenBank/DDBJ databases">
        <title>The Genome Sequence of Acinetobacter sp. NIPH 3623.</title>
        <authorList>
            <consortium name="The Broad Institute Genome Sequencing Platform"/>
            <consortium name="The Broad Institute Genome Sequencing Center for Infectious Disease"/>
            <person name="Cerqueira G."/>
            <person name="Feldgarden M."/>
            <person name="Courvalin P."/>
            <person name="Perichon B."/>
            <person name="Grillot-Courvalin C."/>
            <person name="Clermont D."/>
            <person name="Rocha E."/>
            <person name="Yoon E.-J."/>
            <person name="Nemec A."/>
            <person name="Walker B."/>
            <person name="Young S.K."/>
            <person name="Zeng Q."/>
            <person name="Gargeya S."/>
            <person name="Fitzgerald M."/>
            <person name="Haas B."/>
            <person name="Abouelleil A."/>
            <person name="Alvarado L."/>
            <person name="Arachchi H.M."/>
            <person name="Berlin A.M."/>
            <person name="Chapman S.B."/>
            <person name="Dewar J."/>
            <person name="Goldberg J."/>
            <person name="Griggs A."/>
            <person name="Gujja S."/>
            <person name="Hansen M."/>
            <person name="Howarth C."/>
            <person name="Imamovic A."/>
            <person name="Larimer J."/>
            <person name="McCowan C."/>
            <person name="Murphy C."/>
            <person name="Neiman D."/>
            <person name="Pearson M."/>
            <person name="Priest M."/>
            <person name="Roberts A."/>
            <person name="Saif S."/>
            <person name="Shea T."/>
            <person name="Sisk P."/>
            <person name="Sykes S."/>
            <person name="Wortman J."/>
            <person name="Nusbaum C."/>
            <person name="Birren B."/>
        </authorList>
    </citation>
    <scope>NUCLEOTIDE SEQUENCE [LARGE SCALE GENOMIC DNA]</scope>
    <source>
        <strain evidence="16 18">NIPH 3623</strain>
    </source>
</reference>
<gene>
    <name evidence="17" type="primary">fadE</name>
    <name evidence="16" type="ORF">F888_01517</name>
    <name evidence="17" type="ORF">GCM10007354_17880</name>
</gene>
<dbReference type="EMBL" id="BMDA01000001">
    <property type="protein sequence ID" value="GGH34983.1"/>
    <property type="molecule type" value="Genomic_DNA"/>
</dbReference>
<dbReference type="PANTHER" id="PTHR48083:SF33">
    <property type="entry name" value="ACYL-COENZYME A DEHYDROGENASE"/>
    <property type="match status" value="1"/>
</dbReference>
<dbReference type="GO" id="GO:0005737">
    <property type="term" value="C:cytoplasm"/>
    <property type="evidence" value="ECO:0007669"/>
    <property type="project" value="TreeGrafter"/>
</dbReference>
<feature type="domain" description="Acyl-CoA dehydrogenase/oxidase C-terminal" evidence="13">
    <location>
        <begin position="366"/>
        <end position="508"/>
    </location>
</feature>
<dbReference type="FunFam" id="1.20.140.10:FF:000009">
    <property type="entry name" value="Acyl-CoA dehydrogenase"/>
    <property type="match status" value="1"/>
</dbReference>
<dbReference type="FunFam" id="1.10.540.10:FF:000004">
    <property type="entry name" value="Acyl-CoA dehydrogenase"/>
    <property type="match status" value="1"/>
</dbReference>
<evidence type="ECO:0000313" key="17">
    <source>
        <dbReference type="EMBL" id="GGH34983.1"/>
    </source>
</evidence>
<dbReference type="RefSeq" id="WP_005284247.1">
    <property type="nucleotide sequence ID" value="NZ_BMDA01000001.1"/>
</dbReference>
<keyword evidence="8" id="KW-0274">FAD</keyword>
<dbReference type="InterPro" id="IPR046373">
    <property type="entry name" value="Acyl-CoA_Oxase/DH_mid-dom_sf"/>
</dbReference>
<comment type="caution">
    <text evidence="16">The sequence shown here is derived from an EMBL/GenBank/DDBJ whole genome shotgun (WGS) entry which is preliminary data.</text>
</comment>
<evidence type="ECO:0000256" key="5">
    <source>
        <dbReference type="ARBA" id="ARBA00012040"/>
    </source>
</evidence>
<dbReference type="InterPro" id="IPR009075">
    <property type="entry name" value="AcylCo_DH/oxidase_C"/>
</dbReference>
<dbReference type="PANTHER" id="PTHR48083">
    <property type="entry name" value="MEDIUM-CHAIN SPECIFIC ACYL-COA DEHYDROGENASE, MITOCHONDRIAL-RELATED"/>
    <property type="match status" value="1"/>
</dbReference>
<dbReference type="STRING" id="1217698.F888_01517"/>
<evidence type="ECO:0000256" key="12">
    <source>
        <dbReference type="SAM" id="Phobius"/>
    </source>
</evidence>
<dbReference type="EC" id="1.3.8.8" evidence="5"/>
<evidence type="ECO:0000256" key="1">
    <source>
        <dbReference type="ARBA" id="ARBA00001974"/>
    </source>
</evidence>
<dbReference type="HOGENOM" id="CLU_012192_0_0_6"/>
<keyword evidence="12" id="KW-0472">Membrane</keyword>
<dbReference type="Pfam" id="PF09317">
    <property type="entry name" value="ACDH_C"/>
    <property type="match status" value="1"/>
</dbReference>
<dbReference type="InterPro" id="IPR050741">
    <property type="entry name" value="Acyl-CoA_dehydrogenase"/>
</dbReference>
<dbReference type="NCBIfam" id="NF009586">
    <property type="entry name" value="PRK13026.1"/>
    <property type="match status" value="1"/>
</dbReference>
<dbReference type="AlphaFoldDB" id="N9PYR9"/>
<evidence type="ECO:0000259" key="14">
    <source>
        <dbReference type="Pfam" id="PF02771"/>
    </source>
</evidence>
<name>N9PYR9_9GAMM</name>
<dbReference type="NCBIfam" id="NF007000">
    <property type="entry name" value="PRK09463.1"/>
    <property type="match status" value="1"/>
</dbReference>
<dbReference type="SUPFAM" id="SSF56645">
    <property type="entry name" value="Acyl-CoA dehydrogenase NM domain-like"/>
    <property type="match status" value="1"/>
</dbReference>
<evidence type="ECO:0000256" key="3">
    <source>
        <dbReference type="ARBA" id="ARBA00009347"/>
    </source>
</evidence>
<dbReference type="SUPFAM" id="SSF47203">
    <property type="entry name" value="Acyl-CoA dehydrogenase C-terminal domain-like"/>
    <property type="match status" value="1"/>
</dbReference>
<dbReference type="Proteomes" id="UP000652691">
    <property type="component" value="Unassembled WGS sequence"/>
</dbReference>
<evidence type="ECO:0000313" key="19">
    <source>
        <dbReference type="Proteomes" id="UP000652691"/>
    </source>
</evidence>
<feature type="domain" description="Acyl-CoA dehydrogenase/oxidase N-terminal" evidence="14">
    <location>
        <begin position="130"/>
        <end position="237"/>
    </location>
</feature>
<dbReference type="EMBL" id="APSA01000005">
    <property type="protein sequence ID" value="ENX38648.1"/>
    <property type="molecule type" value="Genomic_DNA"/>
</dbReference>
<evidence type="ECO:0000256" key="2">
    <source>
        <dbReference type="ARBA" id="ARBA00005005"/>
    </source>
</evidence>
<dbReference type="InterPro" id="IPR009100">
    <property type="entry name" value="AcylCoA_DH/oxidase_NM_dom_sf"/>
</dbReference>
<dbReference type="Pfam" id="PF02771">
    <property type="entry name" value="Acyl-CoA_dh_N"/>
    <property type="match status" value="1"/>
</dbReference>
<comment type="similarity">
    <text evidence="3">Belongs to the acyl-CoA dehydrogenase family.</text>
</comment>
<dbReference type="PATRIC" id="fig|1217698.3.peg.1466"/>
<keyword evidence="7" id="KW-0285">Flavoprotein</keyword>
<comment type="catalytic activity">
    <reaction evidence="11">
        <text>a long-chain 2,3-saturated fatty acyl-CoA + oxidized [electron-transfer flavoprotein] + H(+) = a long-chain (2E)-enoyl-CoA + reduced [electron-transfer flavoprotein]</text>
        <dbReference type="Rhea" id="RHEA:17721"/>
        <dbReference type="Rhea" id="RHEA-COMP:10685"/>
        <dbReference type="Rhea" id="RHEA-COMP:10686"/>
        <dbReference type="ChEBI" id="CHEBI:15378"/>
        <dbReference type="ChEBI" id="CHEBI:57692"/>
        <dbReference type="ChEBI" id="CHEBI:58307"/>
        <dbReference type="ChEBI" id="CHEBI:83721"/>
        <dbReference type="ChEBI" id="CHEBI:83727"/>
        <dbReference type="EC" id="1.3.8.8"/>
    </reaction>
</comment>
<evidence type="ECO:0000256" key="11">
    <source>
        <dbReference type="ARBA" id="ARBA00049247"/>
    </source>
</evidence>
<evidence type="ECO:0000259" key="13">
    <source>
        <dbReference type="Pfam" id="PF00441"/>
    </source>
</evidence>
<reference evidence="17" key="3">
    <citation type="submission" date="2024-03" db="EMBL/GenBank/DDBJ databases">
        <authorList>
            <person name="Sun Q."/>
            <person name="Sedlacek I."/>
        </authorList>
    </citation>
    <scope>NUCLEOTIDE SEQUENCE</scope>
    <source>
        <strain evidence="17">CCM 8635</strain>
    </source>
</reference>